<dbReference type="PRINTS" id="PR00813">
    <property type="entry name" value="BCTERIALGSPG"/>
</dbReference>
<evidence type="ECO:0000256" key="6">
    <source>
        <dbReference type="SAM" id="Phobius"/>
    </source>
</evidence>
<evidence type="ECO:0000256" key="3">
    <source>
        <dbReference type="ARBA" id="ARBA00022481"/>
    </source>
</evidence>
<dbReference type="Pfam" id="PF00114">
    <property type="entry name" value="Pilin"/>
    <property type="match status" value="1"/>
</dbReference>
<evidence type="ECO:0000313" key="8">
    <source>
        <dbReference type="Proteomes" id="UP000231293"/>
    </source>
</evidence>
<evidence type="ECO:0000256" key="1">
    <source>
        <dbReference type="ARBA" id="ARBA00005233"/>
    </source>
</evidence>
<feature type="transmembrane region" description="Helical" evidence="6">
    <location>
        <begin position="7"/>
        <end position="28"/>
    </location>
</feature>
<dbReference type="AlphaFoldDB" id="A0A2N9WVS4"/>
<evidence type="ECO:0000256" key="2">
    <source>
        <dbReference type="ARBA" id="ARBA00011156"/>
    </source>
</evidence>
<dbReference type="InterPro" id="IPR045584">
    <property type="entry name" value="Pilin-like"/>
</dbReference>
<keyword evidence="6" id="KW-1133">Transmembrane helix</keyword>
<organism evidence="7 8">
    <name type="scientific">Snodgrassella alvi</name>
    <dbReference type="NCBI Taxonomy" id="1196083"/>
    <lineage>
        <taxon>Bacteria</taxon>
        <taxon>Pseudomonadati</taxon>
        <taxon>Pseudomonadota</taxon>
        <taxon>Betaproteobacteria</taxon>
        <taxon>Neisseriales</taxon>
        <taxon>Neisseriaceae</taxon>
        <taxon>Snodgrassella</taxon>
    </lineage>
</organism>
<comment type="subunit">
    <text evidence="2">The pili are polar flexible filaments of about 5.4 nanometers diameter and 2.5 micrometers average length; they consist of only a single polypeptide chain arranged in a helical configuration of five subunits per turn in the assembled pilus.</text>
</comment>
<dbReference type="InterPro" id="IPR000983">
    <property type="entry name" value="Bac_GSPG_pilin"/>
</dbReference>
<dbReference type="InterPro" id="IPR012902">
    <property type="entry name" value="N_methyl_site"/>
</dbReference>
<dbReference type="GO" id="GO:0007155">
    <property type="term" value="P:cell adhesion"/>
    <property type="evidence" value="ECO:0007669"/>
    <property type="project" value="InterPro"/>
</dbReference>
<dbReference type="PANTHER" id="PTHR30093:SF34">
    <property type="entry name" value="PREPILIN PEPTIDASE-DEPENDENT PROTEIN D"/>
    <property type="match status" value="1"/>
</dbReference>
<keyword evidence="6" id="KW-0472">Membrane</keyword>
<dbReference type="EMBL" id="MDVB01000016">
    <property type="protein sequence ID" value="PIT17507.1"/>
    <property type="molecule type" value="Genomic_DNA"/>
</dbReference>
<keyword evidence="5" id="KW-0281">Fimbrium</keyword>
<dbReference type="InterPro" id="IPR001082">
    <property type="entry name" value="Pilin"/>
</dbReference>
<keyword evidence="4" id="KW-1015">Disulfide bond</keyword>
<name>A0A2N9WVS4_9NEIS</name>
<protein>
    <submittedName>
        <fullName evidence="7">Prepilin-type N-terminal cleavage/methylation domain-containing protein</fullName>
    </submittedName>
</protein>
<reference evidence="7 8" key="1">
    <citation type="journal article" date="2017" name="MBio">
        <title>Type VI secretion-mediated competition in the bee gut microbiome.</title>
        <authorList>
            <person name="Steele M.I."/>
            <person name="Kwong W.K."/>
            <person name="Powell J.E."/>
            <person name="Whiteley M."/>
            <person name="Moran N.A."/>
        </authorList>
    </citation>
    <scope>NUCLEOTIDE SEQUENCE [LARGE SCALE GENOMIC DNA]</scope>
    <source>
        <strain evidence="7 8">App2-2</strain>
    </source>
</reference>
<dbReference type="GO" id="GO:0015627">
    <property type="term" value="C:type II protein secretion system complex"/>
    <property type="evidence" value="ECO:0007669"/>
    <property type="project" value="InterPro"/>
</dbReference>
<dbReference type="GO" id="GO:0009289">
    <property type="term" value="C:pilus"/>
    <property type="evidence" value="ECO:0007669"/>
    <property type="project" value="InterPro"/>
</dbReference>
<keyword evidence="3" id="KW-0488">Methylation</keyword>
<dbReference type="GO" id="GO:0015628">
    <property type="term" value="P:protein secretion by the type II secretion system"/>
    <property type="evidence" value="ECO:0007669"/>
    <property type="project" value="InterPro"/>
</dbReference>
<dbReference type="Gene3D" id="3.30.700.10">
    <property type="entry name" value="Glycoprotein, Type 4 Pilin"/>
    <property type="match status" value="1"/>
</dbReference>
<comment type="caution">
    <text evidence="7">The sequence shown here is derived from an EMBL/GenBank/DDBJ whole genome shotgun (WGS) entry which is preliminary data.</text>
</comment>
<dbReference type="PROSITE" id="PS00409">
    <property type="entry name" value="PROKAR_NTER_METHYL"/>
    <property type="match status" value="1"/>
</dbReference>
<keyword evidence="6" id="KW-0812">Transmembrane</keyword>
<dbReference type="Proteomes" id="UP000231293">
    <property type="component" value="Unassembled WGS sequence"/>
</dbReference>
<dbReference type="NCBIfam" id="TIGR02532">
    <property type="entry name" value="IV_pilin_GFxxxE"/>
    <property type="match status" value="1"/>
</dbReference>
<dbReference type="Pfam" id="PF07963">
    <property type="entry name" value="N_methyl"/>
    <property type="match status" value="1"/>
</dbReference>
<comment type="similarity">
    <text evidence="1 5">Belongs to the N-Me-Phe pilin family.</text>
</comment>
<dbReference type="PANTHER" id="PTHR30093">
    <property type="entry name" value="GENERAL SECRETION PATHWAY PROTEIN G"/>
    <property type="match status" value="1"/>
</dbReference>
<proteinExistence type="inferred from homology"/>
<dbReference type="RefSeq" id="WP_100113176.1">
    <property type="nucleotide sequence ID" value="NZ_MDVB01000016.1"/>
</dbReference>
<gene>
    <name evidence="7" type="ORF">BGI32_02420</name>
</gene>
<accession>A0A2N9WVS4</accession>
<evidence type="ECO:0000313" key="7">
    <source>
        <dbReference type="EMBL" id="PIT17507.1"/>
    </source>
</evidence>
<sequence>MKSLQKGFTLIELMIVIAIIGILAAIAVPQYQNYIARSQVTRVMAEAGALKTTVETCILDGRTTLGVGTDKCQLGATGSNLVDGKKNEGDADLPKGIGVPQVTMPKEGKSDAKIEAKFGNNAATTLKGKTLTWERDDNGTWTCTTTVDAKYAPASCPVKGAGGAGGGA</sequence>
<evidence type="ECO:0000256" key="5">
    <source>
        <dbReference type="RuleBase" id="RU000389"/>
    </source>
</evidence>
<dbReference type="SUPFAM" id="SSF54523">
    <property type="entry name" value="Pili subunits"/>
    <property type="match status" value="1"/>
</dbReference>
<evidence type="ECO:0000256" key="4">
    <source>
        <dbReference type="ARBA" id="ARBA00023157"/>
    </source>
</evidence>